<proteinExistence type="predicted"/>
<dbReference type="PANTHER" id="PTHR11803:SF44">
    <property type="entry name" value="RUTC FAMILY PROTEIN YJGH"/>
    <property type="match status" value="1"/>
</dbReference>
<name>A0A4R2HP18_9ACTN</name>
<dbReference type="AlphaFoldDB" id="A0A4R2HP18"/>
<protein>
    <submittedName>
        <fullName evidence="1">Enamine deaminase RidA (YjgF/YER057c/UK114 family)</fullName>
    </submittedName>
</protein>
<dbReference type="GO" id="GO:0019239">
    <property type="term" value="F:deaminase activity"/>
    <property type="evidence" value="ECO:0007669"/>
    <property type="project" value="TreeGrafter"/>
</dbReference>
<evidence type="ECO:0000313" key="1">
    <source>
        <dbReference type="EMBL" id="TCO32892.1"/>
    </source>
</evidence>
<sequence>MITPGPIVPDGGGYRHSYEIAAPARTVYVSGQIPVAPDGTLAQGFAEQCRQVWANVAAALAHHGMDLSDLVKVTTFLSDRAYRAQNSAIRREVLGDHAPALTVIITGIYDEAWLLEIEAIAAR</sequence>
<dbReference type="GO" id="GO:0005829">
    <property type="term" value="C:cytosol"/>
    <property type="evidence" value="ECO:0007669"/>
    <property type="project" value="TreeGrafter"/>
</dbReference>
<organism evidence="1 2">
    <name type="scientific">Kribbella steppae</name>
    <dbReference type="NCBI Taxonomy" id="2512223"/>
    <lineage>
        <taxon>Bacteria</taxon>
        <taxon>Bacillati</taxon>
        <taxon>Actinomycetota</taxon>
        <taxon>Actinomycetes</taxon>
        <taxon>Propionibacteriales</taxon>
        <taxon>Kribbellaceae</taxon>
        <taxon>Kribbella</taxon>
    </lineage>
</organism>
<dbReference type="InterPro" id="IPR035959">
    <property type="entry name" value="RutC-like_sf"/>
</dbReference>
<evidence type="ECO:0000313" key="2">
    <source>
        <dbReference type="Proteomes" id="UP000294508"/>
    </source>
</evidence>
<dbReference type="PANTHER" id="PTHR11803">
    <property type="entry name" value="2-IMINOBUTANOATE/2-IMINOPROPANOATE DEAMINASE RIDA"/>
    <property type="match status" value="1"/>
</dbReference>
<reference evidence="1 2" key="1">
    <citation type="journal article" date="2015" name="Stand. Genomic Sci.">
        <title>Genomic Encyclopedia of Bacterial and Archaeal Type Strains, Phase III: the genomes of soil and plant-associated and newly described type strains.</title>
        <authorList>
            <person name="Whitman W.B."/>
            <person name="Woyke T."/>
            <person name="Klenk H.P."/>
            <person name="Zhou Y."/>
            <person name="Lilburn T.G."/>
            <person name="Beck B.J."/>
            <person name="De Vos P."/>
            <person name="Vandamme P."/>
            <person name="Eisen J.A."/>
            <person name="Garrity G."/>
            <person name="Hugenholtz P."/>
            <person name="Kyrpides N.C."/>
        </authorList>
    </citation>
    <scope>NUCLEOTIDE SEQUENCE [LARGE SCALE GENOMIC DNA]</scope>
    <source>
        <strain evidence="1 2">VKM Ac-2572</strain>
    </source>
</reference>
<dbReference type="EMBL" id="SLWN01000004">
    <property type="protein sequence ID" value="TCO32892.1"/>
    <property type="molecule type" value="Genomic_DNA"/>
</dbReference>
<dbReference type="Proteomes" id="UP000294508">
    <property type="component" value="Unassembled WGS sequence"/>
</dbReference>
<accession>A0A4R2HP18</accession>
<comment type="caution">
    <text evidence="1">The sequence shown here is derived from an EMBL/GenBank/DDBJ whole genome shotgun (WGS) entry which is preliminary data.</text>
</comment>
<dbReference type="InterPro" id="IPR006175">
    <property type="entry name" value="YjgF/YER057c/UK114"/>
</dbReference>
<dbReference type="CDD" id="cd00448">
    <property type="entry name" value="YjgF_YER057c_UK114_family"/>
    <property type="match status" value="1"/>
</dbReference>
<dbReference type="RefSeq" id="WP_242001766.1">
    <property type="nucleotide sequence ID" value="NZ_SLWN01000004.1"/>
</dbReference>
<dbReference type="Gene3D" id="3.30.1330.40">
    <property type="entry name" value="RutC-like"/>
    <property type="match status" value="1"/>
</dbReference>
<dbReference type="Pfam" id="PF01042">
    <property type="entry name" value="Ribonuc_L-PSP"/>
    <property type="match status" value="1"/>
</dbReference>
<keyword evidence="2" id="KW-1185">Reference proteome</keyword>
<dbReference type="SUPFAM" id="SSF55298">
    <property type="entry name" value="YjgF-like"/>
    <property type="match status" value="1"/>
</dbReference>
<gene>
    <name evidence="1" type="ORF">EV652_104498</name>
</gene>